<dbReference type="SUPFAM" id="SSF89957">
    <property type="entry name" value="MTH1187/YkoF-like"/>
    <property type="match status" value="1"/>
</dbReference>
<evidence type="ECO:0000259" key="3">
    <source>
        <dbReference type="Pfam" id="PF01910"/>
    </source>
</evidence>
<accession>A0A2S1R3S8</accession>
<dbReference type="KEGG" id="dlu:A6035_00465"/>
<feature type="domain" description="Thiamine-binding protein" evidence="3">
    <location>
        <begin position="4"/>
        <end position="95"/>
    </location>
</feature>
<dbReference type="RefSeq" id="WP_108846167.1">
    <property type="nucleotide sequence ID" value="NZ_CP015449.1"/>
</dbReference>
<evidence type="ECO:0000313" key="5">
    <source>
        <dbReference type="Proteomes" id="UP000244928"/>
    </source>
</evidence>
<protein>
    <recommendedName>
        <fullName evidence="3">Thiamine-binding protein domain-containing protein</fullName>
    </recommendedName>
</protein>
<name>A0A2S1R3S8_9ACTN</name>
<dbReference type="Gene3D" id="3.30.70.930">
    <property type="match status" value="1"/>
</dbReference>
<dbReference type="InterPro" id="IPR029756">
    <property type="entry name" value="MTH1187/YkoF-like"/>
</dbReference>
<evidence type="ECO:0000313" key="4">
    <source>
        <dbReference type="EMBL" id="AWH90902.1"/>
    </source>
</evidence>
<dbReference type="InterPro" id="IPR002767">
    <property type="entry name" value="Thiamine_BP"/>
</dbReference>
<dbReference type="EMBL" id="CP015449">
    <property type="protein sequence ID" value="AWH90902.1"/>
    <property type="molecule type" value="Genomic_DNA"/>
</dbReference>
<dbReference type="NCBIfam" id="TIGR00106">
    <property type="entry name" value="MTH1187 family thiamine-binding protein"/>
    <property type="match status" value="1"/>
</dbReference>
<dbReference type="Proteomes" id="UP000244928">
    <property type="component" value="Chromosome"/>
</dbReference>
<reference evidence="4 5" key="1">
    <citation type="submission" date="2016-04" db="EMBL/GenBank/DDBJ databases">
        <title>Complete genome sequence of Dietzia lutea YIM 80766T, a strain isolated from desert soil in Egypt.</title>
        <authorList>
            <person name="Zhao J."/>
            <person name="Hu B."/>
            <person name="Geng S."/>
            <person name="Nie Y."/>
            <person name="Tang Y."/>
        </authorList>
    </citation>
    <scope>NUCLEOTIDE SEQUENCE [LARGE SCALE GENOMIC DNA]</scope>
    <source>
        <strain evidence="4 5">YIM 80766</strain>
    </source>
</reference>
<organism evidence="4 5">
    <name type="scientific">Dietzia lutea</name>
    <dbReference type="NCBI Taxonomy" id="546160"/>
    <lineage>
        <taxon>Bacteria</taxon>
        <taxon>Bacillati</taxon>
        <taxon>Actinomycetota</taxon>
        <taxon>Actinomycetes</taxon>
        <taxon>Mycobacteriales</taxon>
        <taxon>Dietziaceae</taxon>
        <taxon>Dietzia</taxon>
    </lineage>
</organism>
<dbReference type="Pfam" id="PF01910">
    <property type="entry name" value="Thiamine_BP"/>
    <property type="match status" value="1"/>
</dbReference>
<sequence length="143" mass="14299">MLFAFSVAPTSTADASASMSRAVAEAVRVVRESGLPHETTSMFTTIEGEWDEVMPVIRAATDAVLAVSPRVSLVLKADLRPGRSGELRGKVDRVERHLAGGDGAAGGGDGAAGGGAVTGGGAVSRRGAASGGGVSDDDGEFRS</sequence>
<keyword evidence="5" id="KW-1185">Reference proteome</keyword>
<evidence type="ECO:0000256" key="1">
    <source>
        <dbReference type="ARBA" id="ARBA00010272"/>
    </source>
</evidence>
<feature type="region of interest" description="Disordered" evidence="2">
    <location>
        <begin position="98"/>
        <end position="143"/>
    </location>
</feature>
<feature type="compositionally biased region" description="Gly residues" evidence="2">
    <location>
        <begin position="100"/>
        <end position="122"/>
    </location>
</feature>
<dbReference type="GO" id="GO:0005829">
    <property type="term" value="C:cytosol"/>
    <property type="evidence" value="ECO:0007669"/>
    <property type="project" value="TreeGrafter"/>
</dbReference>
<dbReference type="AlphaFoldDB" id="A0A2S1R3S8"/>
<dbReference type="InterPro" id="IPR051614">
    <property type="entry name" value="UPF0045_domain"/>
</dbReference>
<evidence type="ECO:0000256" key="2">
    <source>
        <dbReference type="SAM" id="MobiDB-lite"/>
    </source>
</evidence>
<comment type="similarity">
    <text evidence="1">Belongs to the UPF0045 family.</text>
</comment>
<dbReference type="PANTHER" id="PTHR33777:SF1">
    <property type="entry name" value="UPF0045 PROTEIN ECM15"/>
    <property type="match status" value="1"/>
</dbReference>
<gene>
    <name evidence="4" type="ORF">A6035_00465</name>
</gene>
<dbReference type="PANTHER" id="PTHR33777">
    <property type="entry name" value="UPF0045 PROTEIN ECM15"/>
    <property type="match status" value="1"/>
</dbReference>
<proteinExistence type="inferred from homology"/>